<accession>A0ABW1RZY1</accession>
<feature type="transmembrane region" description="Helical" evidence="5">
    <location>
        <begin position="255"/>
        <end position="284"/>
    </location>
</feature>
<evidence type="ECO:0000313" key="8">
    <source>
        <dbReference type="Proteomes" id="UP001596282"/>
    </source>
</evidence>
<feature type="domain" description="Integral membrane bound transporter" evidence="6">
    <location>
        <begin position="212"/>
        <end position="331"/>
    </location>
</feature>
<evidence type="ECO:0000256" key="4">
    <source>
        <dbReference type="ARBA" id="ARBA00023136"/>
    </source>
</evidence>
<evidence type="ECO:0000256" key="1">
    <source>
        <dbReference type="ARBA" id="ARBA00004141"/>
    </source>
</evidence>
<keyword evidence="2 5" id="KW-0812">Transmembrane</keyword>
<evidence type="ECO:0000259" key="6">
    <source>
        <dbReference type="Pfam" id="PF13515"/>
    </source>
</evidence>
<dbReference type="InterPro" id="IPR049453">
    <property type="entry name" value="Memb_transporter_dom"/>
</dbReference>
<dbReference type="RefSeq" id="WP_137629607.1">
    <property type="nucleotide sequence ID" value="NZ_BJDJ01000028.1"/>
</dbReference>
<evidence type="ECO:0000256" key="2">
    <source>
        <dbReference type="ARBA" id="ARBA00022692"/>
    </source>
</evidence>
<comment type="subcellular location">
    <subcellularLocation>
        <location evidence="1">Membrane</location>
        <topology evidence="1">Multi-pass membrane protein</topology>
    </subcellularLocation>
</comment>
<proteinExistence type="predicted"/>
<keyword evidence="3 5" id="KW-1133">Transmembrane helix</keyword>
<protein>
    <submittedName>
        <fullName evidence="7">FUSC family protein</fullName>
    </submittedName>
</protein>
<evidence type="ECO:0000313" key="7">
    <source>
        <dbReference type="EMBL" id="MFC6181043.1"/>
    </source>
</evidence>
<sequence>MSTYALMQLSPGVLRQKITATTGRSKWHLIGVLLLRDTALLSFAILYIASFSYLFGQASGYVGVATFCMLLSLRFVGYGYNVQASLGALFGILGLTWLDSWLLPLLPPLFALVVNFSSLLLILRLTSDTPILGNGGVYTFGYVLVTGMPVTGSAVVNRGWAYLMAFAICGWALWRHHRTKDTDIKLWWVLKIRGWHDKTFRWQFRLALGVAIALSLGQWLGNGRAMWLGFACMSILLPQTNLVRGRAMLRFSGVVVGSLLFTILLQLIPATGYFLLAPLAGFILGLTPSYFWASVLNCFGALSIARVLFGNFPAAALRIFNNGIGILIAVVLAKLLDWLWQNYQQSSNPAI</sequence>
<reference evidence="8" key="1">
    <citation type="journal article" date="2019" name="Int. J. Syst. Evol. Microbiol.">
        <title>The Global Catalogue of Microorganisms (GCM) 10K type strain sequencing project: providing services to taxonomists for standard genome sequencing and annotation.</title>
        <authorList>
            <consortium name="The Broad Institute Genomics Platform"/>
            <consortium name="The Broad Institute Genome Sequencing Center for Infectious Disease"/>
            <person name="Wu L."/>
            <person name="Ma J."/>
        </authorList>
    </citation>
    <scope>NUCLEOTIDE SEQUENCE [LARGE SCALE GENOMIC DNA]</scope>
    <source>
        <strain evidence="8">CCM 8933</strain>
    </source>
</reference>
<gene>
    <name evidence="7" type="ORF">ACFP5Y_07415</name>
</gene>
<feature type="transmembrane region" description="Helical" evidence="5">
    <location>
        <begin position="316"/>
        <end position="336"/>
    </location>
</feature>
<feature type="transmembrane region" description="Helical" evidence="5">
    <location>
        <begin position="104"/>
        <end position="123"/>
    </location>
</feature>
<organism evidence="7 8">
    <name type="scientific">Lactiplantibacillus daowaiensis</name>
    <dbReference type="NCBI Taxonomy" id="2559918"/>
    <lineage>
        <taxon>Bacteria</taxon>
        <taxon>Bacillati</taxon>
        <taxon>Bacillota</taxon>
        <taxon>Bacilli</taxon>
        <taxon>Lactobacillales</taxon>
        <taxon>Lactobacillaceae</taxon>
        <taxon>Lactiplantibacillus</taxon>
    </lineage>
</organism>
<evidence type="ECO:0000256" key="5">
    <source>
        <dbReference type="SAM" id="Phobius"/>
    </source>
</evidence>
<feature type="transmembrane region" description="Helical" evidence="5">
    <location>
        <begin position="80"/>
        <end position="98"/>
    </location>
</feature>
<dbReference type="EMBL" id="JBHSSC010000031">
    <property type="protein sequence ID" value="MFC6181043.1"/>
    <property type="molecule type" value="Genomic_DNA"/>
</dbReference>
<keyword evidence="4 5" id="KW-0472">Membrane</keyword>
<keyword evidence="8" id="KW-1185">Reference proteome</keyword>
<evidence type="ECO:0000256" key="3">
    <source>
        <dbReference type="ARBA" id="ARBA00022989"/>
    </source>
</evidence>
<dbReference type="Pfam" id="PF13515">
    <property type="entry name" value="FUSC_2"/>
    <property type="match status" value="1"/>
</dbReference>
<feature type="transmembrane region" description="Helical" evidence="5">
    <location>
        <begin position="290"/>
        <end position="309"/>
    </location>
</feature>
<name>A0ABW1RZY1_9LACO</name>
<dbReference type="Proteomes" id="UP001596282">
    <property type="component" value="Unassembled WGS sequence"/>
</dbReference>
<feature type="transmembrane region" description="Helical" evidence="5">
    <location>
        <begin position="160"/>
        <end position="176"/>
    </location>
</feature>
<feature type="transmembrane region" description="Helical" evidence="5">
    <location>
        <begin position="135"/>
        <end position="154"/>
    </location>
</feature>
<comment type="caution">
    <text evidence="7">The sequence shown here is derived from an EMBL/GenBank/DDBJ whole genome shotgun (WGS) entry which is preliminary data.</text>
</comment>